<comment type="caution">
    <text evidence="1">The sequence shown here is derived from an EMBL/GenBank/DDBJ whole genome shotgun (WGS) entry which is preliminary data.</text>
</comment>
<reference evidence="1 2" key="1">
    <citation type="journal article" date="2021" name="Front. Genet.">
        <title>Chromosome-Level Genome Assembly Reveals Significant Gene Expansion in the Toll and IMD Signaling Pathways of Dendrolimus kikuchii.</title>
        <authorList>
            <person name="Zhou J."/>
            <person name="Wu P."/>
            <person name="Xiong Z."/>
            <person name="Liu N."/>
            <person name="Zhao N."/>
            <person name="Ji M."/>
            <person name="Qiu Y."/>
            <person name="Yang B."/>
        </authorList>
    </citation>
    <scope>NUCLEOTIDE SEQUENCE [LARGE SCALE GENOMIC DNA]</scope>
    <source>
        <strain evidence="1">Ann1</strain>
    </source>
</reference>
<keyword evidence="2" id="KW-1185">Reference proteome</keyword>
<protein>
    <submittedName>
        <fullName evidence="1">Uncharacterized protein</fullName>
    </submittedName>
</protein>
<name>A0ACC1DK20_9NEOP</name>
<dbReference type="Proteomes" id="UP000824533">
    <property type="component" value="Linkage Group LG01"/>
</dbReference>
<gene>
    <name evidence="1" type="ORF">K1T71_000658</name>
</gene>
<sequence length="58" mass="6667">MSVRDIFHEKFISLMNTPSFELGINVQIPLSSTSLPHSSIYFPIEYKNNFSIYNSTIP</sequence>
<evidence type="ECO:0000313" key="1">
    <source>
        <dbReference type="EMBL" id="KAJ0184235.1"/>
    </source>
</evidence>
<evidence type="ECO:0000313" key="2">
    <source>
        <dbReference type="Proteomes" id="UP000824533"/>
    </source>
</evidence>
<accession>A0ACC1DK20</accession>
<dbReference type="EMBL" id="CM034387">
    <property type="protein sequence ID" value="KAJ0184235.1"/>
    <property type="molecule type" value="Genomic_DNA"/>
</dbReference>
<proteinExistence type="predicted"/>
<organism evidence="1 2">
    <name type="scientific">Dendrolimus kikuchii</name>
    <dbReference type="NCBI Taxonomy" id="765133"/>
    <lineage>
        <taxon>Eukaryota</taxon>
        <taxon>Metazoa</taxon>
        <taxon>Ecdysozoa</taxon>
        <taxon>Arthropoda</taxon>
        <taxon>Hexapoda</taxon>
        <taxon>Insecta</taxon>
        <taxon>Pterygota</taxon>
        <taxon>Neoptera</taxon>
        <taxon>Endopterygota</taxon>
        <taxon>Lepidoptera</taxon>
        <taxon>Glossata</taxon>
        <taxon>Ditrysia</taxon>
        <taxon>Bombycoidea</taxon>
        <taxon>Lasiocampidae</taxon>
        <taxon>Dendrolimus</taxon>
    </lineage>
</organism>